<comment type="caution">
    <text evidence="4">The sequence shown here is derived from an EMBL/GenBank/DDBJ whole genome shotgun (WGS) entry which is preliminary data.</text>
</comment>
<evidence type="ECO:0000313" key="4">
    <source>
        <dbReference type="EMBL" id="RWA05149.1"/>
    </source>
</evidence>
<dbReference type="SUPFAM" id="SSF55797">
    <property type="entry name" value="PR-1-like"/>
    <property type="match status" value="1"/>
</dbReference>
<keyword evidence="5" id="KW-1185">Reference proteome</keyword>
<feature type="signal peptide" evidence="2">
    <location>
        <begin position="1"/>
        <end position="15"/>
    </location>
</feature>
<protein>
    <recommendedName>
        <fullName evidence="3">SCP domain-containing protein</fullName>
    </recommendedName>
</protein>
<feature type="compositionally biased region" description="Low complexity" evidence="1">
    <location>
        <begin position="65"/>
        <end position="109"/>
    </location>
</feature>
<keyword evidence="2" id="KW-0732">Signal</keyword>
<evidence type="ECO:0000256" key="1">
    <source>
        <dbReference type="SAM" id="MobiDB-lite"/>
    </source>
</evidence>
<evidence type="ECO:0000313" key="5">
    <source>
        <dbReference type="Proteomes" id="UP000286045"/>
    </source>
</evidence>
<proteinExistence type="predicted"/>
<gene>
    <name evidence="4" type="ORF">EKO27_g9953</name>
</gene>
<dbReference type="EMBL" id="RYZI01000472">
    <property type="protein sequence ID" value="RWA05149.1"/>
    <property type="molecule type" value="Genomic_DNA"/>
</dbReference>
<accession>A0A439CSK2</accession>
<reference evidence="4 5" key="1">
    <citation type="submission" date="2018-12" db="EMBL/GenBank/DDBJ databases">
        <title>Draft genome sequence of Xylaria grammica IHI A82.</title>
        <authorList>
            <person name="Buettner E."/>
            <person name="Kellner H."/>
        </authorList>
    </citation>
    <scope>NUCLEOTIDE SEQUENCE [LARGE SCALE GENOMIC DNA]</scope>
    <source>
        <strain evidence="4 5">IHI A82</strain>
    </source>
</reference>
<dbReference type="STRING" id="363999.A0A439CSK2"/>
<dbReference type="InterPro" id="IPR014044">
    <property type="entry name" value="CAP_dom"/>
</dbReference>
<dbReference type="InterPro" id="IPR001283">
    <property type="entry name" value="CRISP-related"/>
</dbReference>
<feature type="region of interest" description="Disordered" evidence="1">
    <location>
        <begin position="40"/>
        <end position="132"/>
    </location>
</feature>
<dbReference type="Pfam" id="PF00188">
    <property type="entry name" value="CAP"/>
    <property type="match status" value="1"/>
</dbReference>
<evidence type="ECO:0000256" key="2">
    <source>
        <dbReference type="SAM" id="SignalP"/>
    </source>
</evidence>
<dbReference type="AlphaFoldDB" id="A0A439CSK2"/>
<dbReference type="Gene3D" id="3.40.33.10">
    <property type="entry name" value="CAP"/>
    <property type="match status" value="1"/>
</dbReference>
<evidence type="ECO:0000259" key="3">
    <source>
        <dbReference type="SMART" id="SM00198"/>
    </source>
</evidence>
<feature type="chain" id="PRO_5019058074" description="SCP domain-containing protein" evidence="2">
    <location>
        <begin position="16"/>
        <end position="303"/>
    </location>
</feature>
<dbReference type="Proteomes" id="UP000286045">
    <property type="component" value="Unassembled WGS sequence"/>
</dbReference>
<dbReference type="PRINTS" id="PR00837">
    <property type="entry name" value="V5TPXLIKE"/>
</dbReference>
<feature type="domain" description="SCP" evidence="3">
    <location>
        <begin position="132"/>
        <end position="286"/>
    </location>
</feature>
<sequence length="303" mass="32121">MKSSIFLAATSAVLAFANPLDKRALETETVVEYYTVTVTGDTPKATPSNVKVRPHPKPTEEETPVEQPEPTTVAEPTTTSTPTTSQPVVIVTVTPDEKPTTTVKAQTTTSKPSTVVDTPAEATDSAPSEGDSFQSAALYHHNIHRSNHSSPEVSWNEEIAGYASNTAATCKFAHDMTQGGGGYGQNIALWGVSSGAEELGSTGAVKMATTNMWYDGEFNSFLPSYYGQATPDMGNFEAWGHLSQLVWAGTTSVGCHAQFCPRGTAYSNLDAWFTVCNYSPPGNVGGAYAKNINRPKGDAAVVV</sequence>
<dbReference type="InterPro" id="IPR035940">
    <property type="entry name" value="CAP_sf"/>
</dbReference>
<dbReference type="FunFam" id="3.40.33.10:FF:000018">
    <property type="entry name" value="SCP-like extracellular protein, putative"/>
    <property type="match status" value="1"/>
</dbReference>
<dbReference type="PANTHER" id="PTHR10334">
    <property type="entry name" value="CYSTEINE-RICH SECRETORY PROTEIN-RELATED"/>
    <property type="match status" value="1"/>
</dbReference>
<organism evidence="4 5">
    <name type="scientific">Xylaria grammica</name>
    <dbReference type="NCBI Taxonomy" id="363999"/>
    <lineage>
        <taxon>Eukaryota</taxon>
        <taxon>Fungi</taxon>
        <taxon>Dikarya</taxon>
        <taxon>Ascomycota</taxon>
        <taxon>Pezizomycotina</taxon>
        <taxon>Sordariomycetes</taxon>
        <taxon>Xylariomycetidae</taxon>
        <taxon>Xylariales</taxon>
        <taxon>Xylariaceae</taxon>
        <taxon>Xylaria</taxon>
    </lineage>
</organism>
<dbReference type="CDD" id="cd05380">
    <property type="entry name" value="CAP_euk"/>
    <property type="match status" value="1"/>
</dbReference>
<dbReference type="SMART" id="SM00198">
    <property type="entry name" value="SCP"/>
    <property type="match status" value="1"/>
</dbReference>
<name>A0A439CSK2_9PEZI</name>